<evidence type="ECO:0000313" key="1">
    <source>
        <dbReference type="EMBL" id="MBB4172406.1"/>
    </source>
</evidence>
<dbReference type="Pfam" id="PF20086">
    <property type="entry name" value="DUF6478"/>
    <property type="match status" value="1"/>
</dbReference>
<dbReference type="RefSeq" id="WP_025055500.1">
    <property type="nucleotide sequence ID" value="NZ_JACIFU010000001.1"/>
</dbReference>
<comment type="caution">
    <text evidence="1">The sequence shown here is derived from an EMBL/GenBank/DDBJ whole genome shotgun (WGS) entry which is preliminary data.</text>
</comment>
<dbReference type="InterPro" id="IPR045514">
    <property type="entry name" value="DUF6478"/>
</dbReference>
<dbReference type="AlphaFoldDB" id="A0A7W6M4T5"/>
<dbReference type="OrthoDB" id="7827015at2"/>
<name>A0A7W6M4T5_9RHOB</name>
<dbReference type="Proteomes" id="UP000565745">
    <property type="component" value="Unassembled WGS sequence"/>
</dbReference>
<evidence type="ECO:0000313" key="2">
    <source>
        <dbReference type="Proteomes" id="UP000565745"/>
    </source>
</evidence>
<sequence length="257" mass="29692">MSRINLGLFDGSVFSRNIQRWAKAAQRASKTELPVLRRQRNRARALKMHLDKLIHTADERLALPMIGSTSFPKPHNADWSWRPELWRGPLATPGLSAVETKSMLGNEVTLFHDCAFSELTLRQLRNLREADLAPYGLRLDVFQFDGSFLSLVIDLPEDGIKGLKRTHLLRMDAIVELEKPLEIFARLNIKHGPNTEQIVRELPLNEENHRVEFDLAYSNLNEKRVERAWIDLIFEGPQMNQVVLRDLTFSRRPRAQL</sequence>
<keyword evidence="2" id="KW-1185">Reference proteome</keyword>
<organism evidence="1 2">
    <name type="scientific">Sulfitobacter noctilucicola</name>
    <dbReference type="NCBI Taxonomy" id="1342301"/>
    <lineage>
        <taxon>Bacteria</taxon>
        <taxon>Pseudomonadati</taxon>
        <taxon>Pseudomonadota</taxon>
        <taxon>Alphaproteobacteria</taxon>
        <taxon>Rhodobacterales</taxon>
        <taxon>Roseobacteraceae</taxon>
        <taxon>Sulfitobacter</taxon>
    </lineage>
</organism>
<proteinExistence type="predicted"/>
<dbReference type="EMBL" id="JACIFU010000001">
    <property type="protein sequence ID" value="MBB4172406.1"/>
    <property type="molecule type" value="Genomic_DNA"/>
</dbReference>
<gene>
    <name evidence="1" type="ORF">GGR93_000167</name>
</gene>
<protein>
    <submittedName>
        <fullName evidence="1">Uncharacterized protein</fullName>
    </submittedName>
</protein>
<accession>A0A7W6M4T5</accession>
<reference evidence="1 2" key="1">
    <citation type="submission" date="2020-08" db="EMBL/GenBank/DDBJ databases">
        <title>Genomic Encyclopedia of Type Strains, Phase IV (KMG-IV): sequencing the most valuable type-strain genomes for metagenomic binning, comparative biology and taxonomic classification.</title>
        <authorList>
            <person name="Goeker M."/>
        </authorList>
    </citation>
    <scope>NUCLEOTIDE SEQUENCE [LARGE SCALE GENOMIC DNA]</scope>
    <source>
        <strain evidence="1 2">DSM 101015</strain>
    </source>
</reference>